<keyword evidence="1" id="KW-0433">Leucine-rich repeat</keyword>
<sequence length="451" mass="49683">MYYVSIQQILIELFLMKKIVLLTILLTNYINAQCTDNVNIPDVNFKSYLVNNLSINTNNDTEISCGEAIAFTGVMDVSDAMITDLTGVEAFVNIVELDCSDNQITSLDISANTVLRNLDCSFNQLTSLDVSTNSALLNLSCSFNQISNLDISNNTDLQDLFCSLNKLTNLDVSNNNNLKSLSCGSNDLESLDVSANTALIDLNCANSLISDLNVLGVTSLETLRCTNSKLESLDISTNTSLIELYCDTNELVNIDVSTNTALEIFNCANNQIQSIDVSTNSELFLFRCNNNQVQSIDVSANSELIILNCSDNELTNLNIANGNNTNLSTVFSNFTSNNSLVCIQVDDTDYSDTNWSALKDVIASYQVDCNSLSTNDFTLKDFMVYPNPIKDNVTVQLNEEPEEVSIYTLSGKKVLSTSQKEITISNLQTGLYVIKVRTNNGNIMEKRIIKQ</sequence>
<gene>
    <name evidence="5" type="ORF">GCM10022393_22300</name>
</gene>
<evidence type="ECO:0000256" key="3">
    <source>
        <dbReference type="ARBA" id="ARBA00022737"/>
    </source>
</evidence>
<protein>
    <recommendedName>
        <fullName evidence="4">Secretion system C-terminal sorting domain-containing protein</fullName>
    </recommendedName>
</protein>
<accession>A0ABP6UJ24</accession>
<proteinExistence type="predicted"/>
<evidence type="ECO:0000256" key="1">
    <source>
        <dbReference type="ARBA" id="ARBA00022614"/>
    </source>
</evidence>
<dbReference type="Proteomes" id="UP001500459">
    <property type="component" value="Unassembled WGS sequence"/>
</dbReference>
<evidence type="ECO:0000313" key="5">
    <source>
        <dbReference type="EMBL" id="GAA3509420.1"/>
    </source>
</evidence>
<dbReference type="InterPro" id="IPR052574">
    <property type="entry name" value="CDIRP"/>
</dbReference>
<keyword evidence="6" id="KW-1185">Reference proteome</keyword>
<dbReference type="Gene3D" id="3.80.10.10">
    <property type="entry name" value="Ribonuclease Inhibitor"/>
    <property type="match status" value="2"/>
</dbReference>
<dbReference type="InterPro" id="IPR026444">
    <property type="entry name" value="Secre_tail"/>
</dbReference>
<dbReference type="EMBL" id="BAABCW010000008">
    <property type="protein sequence ID" value="GAA3509420.1"/>
    <property type="molecule type" value="Genomic_DNA"/>
</dbReference>
<dbReference type="Pfam" id="PF18962">
    <property type="entry name" value="Por_Secre_tail"/>
    <property type="match status" value="1"/>
</dbReference>
<dbReference type="NCBIfam" id="TIGR04183">
    <property type="entry name" value="Por_Secre_tail"/>
    <property type="match status" value="1"/>
</dbReference>
<name>A0ABP6UJ24_9FLAO</name>
<keyword evidence="2" id="KW-0732">Signal</keyword>
<comment type="caution">
    <text evidence="5">The sequence shown here is derived from an EMBL/GenBank/DDBJ whole genome shotgun (WGS) entry which is preliminary data.</text>
</comment>
<dbReference type="SUPFAM" id="SSF52058">
    <property type="entry name" value="L domain-like"/>
    <property type="match status" value="1"/>
</dbReference>
<dbReference type="InterPro" id="IPR032675">
    <property type="entry name" value="LRR_dom_sf"/>
</dbReference>
<evidence type="ECO:0000256" key="2">
    <source>
        <dbReference type="ARBA" id="ARBA00022729"/>
    </source>
</evidence>
<reference evidence="6" key="1">
    <citation type="journal article" date="2019" name="Int. J. Syst. Evol. Microbiol.">
        <title>The Global Catalogue of Microorganisms (GCM) 10K type strain sequencing project: providing services to taxonomists for standard genome sequencing and annotation.</title>
        <authorList>
            <consortium name="The Broad Institute Genomics Platform"/>
            <consortium name="The Broad Institute Genome Sequencing Center for Infectious Disease"/>
            <person name="Wu L."/>
            <person name="Ma J."/>
        </authorList>
    </citation>
    <scope>NUCLEOTIDE SEQUENCE [LARGE SCALE GENOMIC DNA]</scope>
    <source>
        <strain evidence="6">JCM 17106</strain>
    </source>
</reference>
<organism evidence="5 6">
    <name type="scientific">Aquimarina addita</name>
    <dbReference type="NCBI Taxonomy" id="870485"/>
    <lineage>
        <taxon>Bacteria</taxon>
        <taxon>Pseudomonadati</taxon>
        <taxon>Bacteroidota</taxon>
        <taxon>Flavobacteriia</taxon>
        <taxon>Flavobacteriales</taxon>
        <taxon>Flavobacteriaceae</taxon>
        <taxon>Aquimarina</taxon>
    </lineage>
</organism>
<evidence type="ECO:0000259" key="4">
    <source>
        <dbReference type="Pfam" id="PF18962"/>
    </source>
</evidence>
<dbReference type="PANTHER" id="PTHR47566:SF1">
    <property type="entry name" value="PROTEIN NUD1"/>
    <property type="match status" value="1"/>
</dbReference>
<feature type="domain" description="Secretion system C-terminal sorting" evidence="4">
    <location>
        <begin position="384"/>
        <end position="449"/>
    </location>
</feature>
<dbReference type="PANTHER" id="PTHR47566">
    <property type="match status" value="1"/>
</dbReference>
<keyword evidence="3" id="KW-0677">Repeat</keyword>
<evidence type="ECO:0000313" key="6">
    <source>
        <dbReference type="Proteomes" id="UP001500459"/>
    </source>
</evidence>